<evidence type="ECO:0000313" key="3">
    <source>
        <dbReference type="EMBL" id="ELU11141.1"/>
    </source>
</evidence>
<dbReference type="AlphaFoldDB" id="R7V465"/>
<dbReference type="Pfam" id="PF04434">
    <property type="entry name" value="SWIM"/>
    <property type="match status" value="1"/>
</dbReference>
<evidence type="ECO:0000259" key="2">
    <source>
        <dbReference type="PROSITE" id="PS50966"/>
    </source>
</evidence>
<evidence type="ECO:0000313" key="5">
    <source>
        <dbReference type="Proteomes" id="UP000014760"/>
    </source>
</evidence>
<keyword evidence="1" id="KW-0863">Zinc-finger</keyword>
<dbReference type="OMA" id="MADECEK"/>
<dbReference type="STRING" id="283909.R7V465"/>
<keyword evidence="1" id="KW-0479">Metal-binding</keyword>
<sequence length="246" mass="28303">KVDAWFTTHWLKHQERWIRYFRLQLPHVPWTTNGVESLHRVLKYKYLQHYSDRSLYGLLSVMISKYLPEMLIKYQAANLSFSSAKTCNADLPDFLHQRPEGLVKHCLSRLKGTGDVKVKSSADDEQHLVLGSTGQPYILKGSPLVCQCSDWTQHHLPCKHVLAVCLTHKEAVEPSNLNHPTYVKDNEILSMSIQKVTTRPHGEVQIREAIPSDKVTVSQCQKLPFHIARHLKTKKRHAQQNFNPGD</sequence>
<dbReference type="PANTHER" id="PTHR47456">
    <property type="entry name" value="PHD-TYPE DOMAIN-CONTAINING PROTEIN"/>
    <property type="match status" value="1"/>
</dbReference>
<proteinExistence type="predicted"/>
<reference evidence="5" key="1">
    <citation type="submission" date="2012-12" db="EMBL/GenBank/DDBJ databases">
        <authorList>
            <person name="Hellsten U."/>
            <person name="Grimwood J."/>
            <person name="Chapman J.A."/>
            <person name="Shapiro H."/>
            <person name="Aerts A."/>
            <person name="Otillar R.P."/>
            <person name="Terry A.Y."/>
            <person name="Boore J.L."/>
            <person name="Simakov O."/>
            <person name="Marletaz F."/>
            <person name="Cho S.-J."/>
            <person name="Edsinger-Gonzales E."/>
            <person name="Havlak P."/>
            <person name="Kuo D.-H."/>
            <person name="Larsson T."/>
            <person name="Lv J."/>
            <person name="Arendt D."/>
            <person name="Savage R."/>
            <person name="Osoegawa K."/>
            <person name="de Jong P."/>
            <person name="Lindberg D.R."/>
            <person name="Seaver E.C."/>
            <person name="Weisblat D.A."/>
            <person name="Putnam N.H."/>
            <person name="Grigoriev I.V."/>
            <person name="Rokhsar D.S."/>
        </authorList>
    </citation>
    <scope>NUCLEOTIDE SEQUENCE</scope>
    <source>
        <strain evidence="5">I ESC-2004</strain>
    </source>
</reference>
<dbReference type="EMBL" id="AMQN01040685">
    <property type="status" value="NOT_ANNOTATED_CDS"/>
    <property type="molecule type" value="Genomic_DNA"/>
</dbReference>
<dbReference type="OrthoDB" id="6157757at2759"/>
<evidence type="ECO:0000313" key="4">
    <source>
        <dbReference type="EnsemblMetazoa" id="CapteP192781"/>
    </source>
</evidence>
<feature type="non-terminal residue" evidence="3">
    <location>
        <position position="1"/>
    </location>
</feature>
<protein>
    <recommendedName>
        <fullName evidence="2">SWIM-type domain-containing protein</fullName>
    </recommendedName>
</protein>
<organism evidence="3">
    <name type="scientific">Capitella teleta</name>
    <name type="common">Polychaete worm</name>
    <dbReference type="NCBI Taxonomy" id="283909"/>
    <lineage>
        <taxon>Eukaryota</taxon>
        <taxon>Metazoa</taxon>
        <taxon>Spiralia</taxon>
        <taxon>Lophotrochozoa</taxon>
        <taxon>Annelida</taxon>
        <taxon>Polychaeta</taxon>
        <taxon>Sedentaria</taxon>
        <taxon>Scolecida</taxon>
        <taxon>Capitellidae</taxon>
        <taxon>Capitella</taxon>
    </lineage>
</organism>
<feature type="domain" description="SWIM-type" evidence="2">
    <location>
        <begin position="137"/>
        <end position="169"/>
    </location>
</feature>
<dbReference type="EnsemblMetazoa" id="CapteT192781">
    <property type="protein sequence ID" value="CapteP192781"/>
    <property type="gene ID" value="CapteG192781"/>
</dbReference>
<dbReference type="GO" id="GO:0008270">
    <property type="term" value="F:zinc ion binding"/>
    <property type="evidence" value="ECO:0007669"/>
    <property type="project" value="UniProtKB-KW"/>
</dbReference>
<dbReference type="PROSITE" id="PS50966">
    <property type="entry name" value="ZF_SWIM"/>
    <property type="match status" value="1"/>
</dbReference>
<evidence type="ECO:0000256" key="1">
    <source>
        <dbReference type="PROSITE-ProRule" id="PRU00325"/>
    </source>
</evidence>
<dbReference type="Proteomes" id="UP000014760">
    <property type="component" value="Unassembled WGS sequence"/>
</dbReference>
<gene>
    <name evidence="3" type="ORF">CAPTEDRAFT_192781</name>
</gene>
<dbReference type="HOGENOM" id="CLU_1131395_0_0_1"/>
<keyword evidence="1" id="KW-0862">Zinc</keyword>
<name>R7V465_CAPTE</name>
<reference evidence="3 5" key="2">
    <citation type="journal article" date="2013" name="Nature">
        <title>Insights into bilaterian evolution from three spiralian genomes.</title>
        <authorList>
            <person name="Simakov O."/>
            <person name="Marletaz F."/>
            <person name="Cho S.J."/>
            <person name="Edsinger-Gonzales E."/>
            <person name="Havlak P."/>
            <person name="Hellsten U."/>
            <person name="Kuo D.H."/>
            <person name="Larsson T."/>
            <person name="Lv J."/>
            <person name="Arendt D."/>
            <person name="Savage R."/>
            <person name="Osoegawa K."/>
            <person name="de Jong P."/>
            <person name="Grimwood J."/>
            <person name="Chapman J.A."/>
            <person name="Shapiro H."/>
            <person name="Aerts A."/>
            <person name="Otillar R.P."/>
            <person name="Terry A.Y."/>
            <person name="Boore J.L."/>
            <person name="Grigoriev I.V."/>
            <person name="Lindberg D.R."/>
            <person name="Seaver E.C."/>
            <person name="Weisblat D.A."/>
            <person name="Putnam N.H."/>
            <person name="Rokhsar D.S."/>
        </authorList>
    </citation>
    <scope>NUCLEOTIDE SEQUENCE</scope>
    <source>
        <strain evidence="3 5">I ESC-2004</strain>
    </source>
</reference>
<accession>R7V465</accession>
<dbReference type="InterPro" id="IPR007527">
    <property type="entry name" value="Znf_SWIM"/>
</dbReference>
<reference evidence="4" key="3">
    <citation type="submission" date="2015-06" db="UniProtKB">
        <authorList>
            <consortium name="EnsemblMetazoa"/>
        </authorList>
    </citation>
    <scope>IDENTIFICATION</scope>
</reference>
<keyword evidence="5" id="KW-1185">Reference proteome</keyword>
<dbReference type="EMBL" id="KB296939">
    <property type="protein sequence ID" value="ELU11141.1"/>
    <property type="molecule type" value="Genomic_DNA"/>
</dbReference>